<comment type="caution">
    <text evidence="6">The sequence shown here is derived from an EMBL/GenBank/DDBJ whole genome shotgun (WGS) entry which is preliminary data.</text>
</comment>
<feature type="domain" description="ABC transporter" evidence="5">
    <location>
        <begin position="4"/>
        <end position="243"/>
    </location>
</feature>
<evidence type="ECO:0000313" key="6">
    <source>
        <dbReference type="EMBL" id="MBB3046711.1"/>
    </source>
</evidence>
<evidence type="ECO:0000256" key="4">
    <source>
        <dbReference type="ARBA" id="ARBA00022840"/>
    </source>
</evidence>
<sequence length="306" mass="33338">MSLLTIDQLSIRFGDVRAVDKVSLSVAEGEVLGLVGESGSGKSTLGRAVCGLESPAAGQIEIAGRPLPKRFTAATFRKQAALVQMVFQDAYSAMNPRMTLLESLCEPLRLQGKQRGREESLALDWLDRIGLPRRFATRYPHELSGGQRQRLGIARAFITEPKLVICDEPVSALDVSVQAQIINLLQQLQRDTGVAMVFIAHDLAVVRHLAERTAVMYHGRIVELGGRDLFASPRHPYTQALVAANPGAGRELLESKSLLPPAAEGCAYRRRCRFATEACRAGEPLLSDVGGQRLVACDRLAEIEKS</sequence>
<keyword evidence="2" id="KW-0813">Transport</keyword>
<proteinExistence type="inferred from homology"/>
<comment type="similarity">
    <text evidence="1">Belongs to the ABC transporter superfamily.</text>
</comment>
<dbReference type="SUPFAM" id="SSF52540">
    <property type="entry name" value="P-loop containing nucleoside triphosphate hydrolases"/>
    <property type="match status" value="1"/>
</dbReference>
<dbReference type="EMBL" id="JACHWY010000001">
    <property type="protein sequence ID" value="MBB3046711.1"/>
    <property type="molecule type" value="Genomic_DNA"/>
</dbReference>
<evidence type="ECO:0000256" key="1">
    <source>
        <dbReference type="ARBA" id="ARBA00005417"/>
    </source>
</evidence>
<keyword evidence="7" id="KW-1185">Reference proteome</keyword>
<dbReference type="PROSITE" id="PS50893">
    <property type="entry name" value="ABC_TRANSPORTER_2"/>
    <property type="match status" value="1"/>
</dbReference>
<accession>A0A7W4Z6A4</accession>
<protein>
    <submittedName>
        <fullName evidence="6">Oligopeptide/dipeptide ABC transporter ATP-binding protein</fullName>
    </submittedName>
</protein>
<dbReference type="FunFam" id="3.40.50.300:FF:000016">
    <property type="entry name" value="Oligopeptide ABC transporter ATP-binding component"/>
    <property type="match status" value="1"/>
</dbReference>
<dbReference type="GO" id="GO:0015833">
    <property type="term" value="P:peptide transport"/>
    <property type="evidence" value="ECO:0007669"/>
    <property type="project" value="InterPro"/>
</dbReference>
<dbReference type="InterPro" id="IPR013563">
    <property type="entry name" value="Oligopep_ABC_C"/>
</dbReference>
<dbReference type="Proteomes" id="UP000537130">
    <property type="component" value="Unassembled WGS sequence"/>
</dbReference>
<dbReference type="InterPro" id="IPR017871">
    <property type="entry name" value="ABC_transporter-like_CS"/>
</dbReference>
<evidence type="ECO:0000259" key="5">
    <source>
        <dbReference type="PROSITE" id="PS50893"/>
    </source>
</evidence>
<dbReference type="GO" id="GO:0016887">
    <property type="term" value="F:ATP hydrolysis activity"/>
    <property type="evidence" value="ECO:0007669"/>
    <property type="project" value="InterPro"/>
</dbReference>
<evidence type="ECO:0000256" key="2">
    <source>
        <dbReference type="ARBA" id="ARBA00022448"/>
    </source>
</evidence>
<keyword evidence="4 6" id="KW-0067">ATP-binding</keyword>
<dbReference type="InterPro" id="IPR027417">
    <property type="entry name" value="P-loop_NTPase"/>
</dbReference>
<dbReference type="InterPro" id="IPR003439">
    <property type="entry name" value="ABC_transporter-like_ATP-bd"/>
</dbReference>
<dbReference type="Pfam" id="PF08352">
    <property type="entry name" value="oligo_HPY"/>
    <property type="match status" value="1"/>
</dbReference>
<dbReference type="GO" id="GO:0055085">
    <property type="term" value="P:transmembrane transport"/>
    <property type="evidence" value="ECO:0007669"/>
    <property type="project" value="UniProtKB-ARBA"/>
</dbReference>
<evidence type="ECO:0000313" key="7">
    <source>
        <dbReference type="Proteomes" id="UP000537130"/>
    </source>
</evidence>
<dbReference type="PROSITE" id="PS00211">
    <property type="entry name" value="ABC_TRANSPORTER_1"/>
    <property type="match status" value="1"/>
</dbReference>
<keyword evidence="3" id="KW-0547">Nucleotide-binding</keyword>
<reference evidence="6 7" key="1">
    <citation type="submission" date="2020-08" db="EMBL/GenBank/DDBJ databases">
        <title>Genomic Encyclopedia of Type Strains, Phase III (KMG-III): the genomes of soil and plant-associated and newly described type strains.</title>
        <authorList>
            <person name="Whitman W."/>
        </authorList>
    </citation>
    <scope>NUCLEOTIDE SEQUENCE [LARGE SCALE GENOMIC DNA]</scope>
    <source>
        <strain evidence="6 7">CECT 8654</strain>
    </source>
</reference>
<gene>
    <name evidence="6" type="ORF">FHR99_000947</name>
</gene>
<evidence type="ECO:0000256" key="3">
    <source>
        <dbReference type="ARBA" id="ARBA00022741"/>
    </source>
</evidence>
<dbReference type="NCBIfam" id="TIGR01727">
    <property type="entry name" value="oligo_HPY"/>
    <property type="match status" value="1"/>
</dbReference>
<dbReference type="RefSeq" id="WP_183409389.1">
    <property type="nucleotide sequence ID" value="NZ_JACHWY010000001.1"/>
</dbReference>
<dbReference type="Gene3D" id="3.40.50.300">
    <property type="entry name" value="P-loop containing nucleotide triphosphate hydrolases"/>
    <property type="match status" value="1"/>
</dbReference>
<dbReference type="PANTHER" id="PTHR43776:SF7">
    <property type="entry name" value="D,D-DIPEPTIDE TRANSPORT ATP-BINDING PROTEIN DDPF-RELATED"/>
    <property type="match status" value="1"/>
</dbReference>
<dbReference type="AlphaFoldDB" id="A0A7W4Z6A4"/>
<dbReference type="CDD" id="cd03257">
    <property type="entry name" value="ABC_NikE_OppD_transporters"/>
    <property type="match status" value="1"/>
</dbReference>
<name>A0A7W4Z6A4_9GAMM</name>
<dbReference type="SMART" id="SM00382">
    <property type="entry name" value="AAA"/>
    <property type="match status" value="1"/>
</dbReference>
<dbReference type="InterPro" id="IPR050319">
    <property type="entry name" value="ABC_transp_ATP-bind"/>
</dbReference>
<organism evidence="6 7">
    <name type="scientific">Litorivivens lipolytica</name>
    <dbReference type="NCBI Taxonomy" id="1524264"/>
    <lineage>
        <taxon>Bacteria</taxon>
        <taxon>Pseudomonadati</taxon>
        <taxon>Pseudomonadota</taxon>
        <taxon>Gammaproteobacteria</taxon>
        <taxon>Litorivivens</taxon>
    </lineage>
</organism>
<dbReference type="GO" id="GO:0005524">
    <property type="term" value="F:ATP binding"/>
    <property type="evidence" value="ECO:0007669"/>
    <property type="project" value="UniProtKB-KW"/>
</dbReference>
<dbReference type="Pfam" id="PF00005">
    <property type="entry name" value="ABC_tran"/>
    <property type="match status" value="1"/>
</dbReference>
<dbReference type="PANTHER" id="PTHR43776">
    <property type="entry name" value="TRANSPORT ATP-BINDING PROTEIN"/>
    <property type="match status" value="1"/>
</dbReference>
<dbReference type="InterPro" id="IPR003593">
    <property type="entry name" value="AAA+_ATPase"/>
</dbReference>